<dbReference type="Pfam" id="PF00430">
    <property type="entry name" value="ATP-synt_B"/>
    <property type="match status" value="1"/>
</dbReference>
<dbReference type="RefSeq" id="WP_069095239.1">
    <property type="nucleotide sequence ID" value="NZ_MASI01000004.1"/>
</dbReference>
<evidence type="ECO:0000256" key="13">
    <source>
        <dbReference type="ARBA" id="ARBA00025614"/>
    </source>
</evidence>
<keyword evidence="3 15" id="KW-0813">Transport</keyword>
<dbReference type="STRING" id="1177755.A7A08_01994"/>
<dbReference type="Proteomes" id="UP000095087">
    <property type="component" value="Unassembled WGS sequence"/>
</dbReference>
<evidence type="ECO:0000256" key="1">
    <source>
        <dbReference type="ARBA" id="ARBA00004377"/>
    </source>
</evidence>
<evidence type="ECO:0000256" key="17">
    <source>
        <dbReference type="SAM" id="Coils"/>
    </source>
</evidence>
<comment type="function">
    <text evidence="13">Component of the F(0) channel, it forms part of the peripheral stalk, linking F(1) to F(0). The b'-subunit is a diverged and duplicated form of b found in plants and photosynthetic bacteria.</text>
</comment>
<evidence type="ECO:0000256" key="3">
    <source>
        <dbReference type="ARBA" id="ARBA00022448"/>
    </source>
</evidence>
<name>A0A1E2RYE1_9HYPH</name>
<evidence type="ECO:0000256" key="7">
    <source>
        <dbReference type="ARBA" id="ARBA00022781"/>
    </source>
</evidence>
<feature type="transmembrane region" description="Helical" evidence="15">
    <location>
        <begin position="6"/>
        <end position="24"/>
    </location>
</feature>
<keyword evidence="4 15" id="KW-1003">Cell membrane</keyword>
<keyword evidence="11 15" id="KW-0066">ATP synthesis</keyword>
<evidence type="ECO:0000256" key="14">
    <source>
        <dbReference type="ARBA" id="ARBA00025830"/>
    </source>
</evidence>
<evidence type="ECO:0000256" key="4">
    <source>
        <dbReference type="ARBA" id="ARBA00022475"/>
    </source>
</evidence>
<keyword evidence="6 15" id="KW-0812">Transmembrane</keyword>
<comment type="subcellular location">
    <subcellularLocation>
        <location evidence="1">Cell inner membrane</location>
        <topology evidence="1">Single-pass membrane protein</topology>
    </subcellularLocation>
    <subcellularLocation>
        <location evidence="15">Cell membrane</location>
        <topology evidence="15">Single-pass membrane protein</topology>
    </subcellularLocation>
</comment>
<keyword evidence="9 15" id="KW-0406">Ion transport</keyword>
<evidence type="ECO:0000256" key="11">
    <source>
        <dbReference type="ARBA" id="ARBA00023310"/>
    </source>
</evidence>
<dbReference type="AlphaFoldDB" id="A0A1E2RYE1"/>
<evidence type="ECO:0000256" key="6">
    <source>
        <dbReference type="ARBA" id="ARBA00022692"/>
    </source>
</evidence>
<dbReference type="GO" id="GO:0046961">
    <property type="term" value="F:proton-transporting ATPase activity, rotational mechanism"/>
    <property type="evidence" value="ECO:0007669"/>
    <property type="project" value="TreeGrafter"/>
</dbReference>
<evidence type="ECO:0000256" key="16">
    <source>
        <dbReference type="RuleBase" id="RU003848"/>
    </source>
</evidence>
<reference evidence="18 19" key="1">
    <citation type="submission" date="2016-07" db="EMBL/GenBank/DDBJ databases">
        <title>Draft genome sequence of Methyloligella halotolerans C2T (VKM B-2706T=CCUG 61687T=DSM 25045T), a halotolerant polyhydroxybutyrate accumulating methylotroph.</title>
        <authorList>
            <person name="Vasilenko O.V."/>
            <person name="Doronina N.V."/>
            <person name="Poroshina M.N."/>
            <person name="Tarlachkov S.V."/>
            <person name="Trotsenko Y.A."/>
        </authorList>
    </citation>
    <scope>NUCLEOTIDE SEQUENCE [LARGE SCALE GENOMIC DNA]</scope>
    <source>
        <strain evidence="18 19">VKM B-2706</strain>
    </source>
</reference>
<dbReference type="CDD" id="cd06503">
    <property type="entry name" value="ATP-synt_Fo_b"/>
    <property type="match status" value="1"/>
</dbReference>
<evidence type="ECO:0000256" key="12">
    <source>
        <dbReference type="ARBA" id="ARBA00025198"/>
    </source>
</evidence>
<comment type="similarity">
    <text evidence="2 15 16">Belongs to the ATPase B chain family.</text>
</comment>
<evidence type="ECO:0000256" key="10">
    <source>
        <dbReference type="ARBA" id="ARBA00023136"/>
    </source>
</evidence>
<protein>
    <recommendedName>
        <fullName evidence="15">ATP synthase subunit b</fullName>
    </recommendedName>
    <alternativeName>
        <fullName evidence="15">ATP synthase F(0) sector subunit b</fullName>
    </alternativeName>
    <alternativeName>
        <fullName evidence="15">ATPase subunit I</fullName>
    </alternativeName>
    <alternativeName>
        <fullName evidence="15">F-type ATPase subunit b</fullName>
        <shortName evidence="15">F-ATPase subunit b</shortName>
    </alternativeName>
</protein>
<keyword evidence="7 15" id="KW-0375">Hydrogen ion transport</keyword>
<dbReference type="HAMAP" id="MF_01398">
    <property type="entry name" value="ATP_synth_b_bprime"/>
    <property type="match status" value="1"/>
</dbReference>
<evidence type="ECO:0000313" key="19">
    <source>
        <dbReference type="Proteomes" id="UP000095087"/>
    </source>
</evidence>
<keyword evidence="19" id="KW-1185">Reference proteome</keyword>
<dbReference type="GO" id="GO:0045259">
    <property type="term" value="C:proton-transporting ATP synthase complex"/>
    <property type="evidence" value="ECO:0007669"/>
    <property type="project" value="UniProtKB-KW"/>
</dbReference>
<keyword evidence="10 15" id="KW-0472">Membrane</keyword>
<comment type="subunit">
    <text evidence="14 15">F-type ATPases have 2 components, F(1) - the catalytic core - and F(0) - the membrane proton channel. F(1) has five subunits: alpha(3), beta(3), gamma(1), delta(1), epsilon(1). F(0) has three main subunits: a(1), b(2) and c(10-14). The alpha and beta chains form an alternating ring which encloses part of the gamma chain. F(1) is attached to F(0) by a central stalk formed by the gamma and epsilon chains, while a peripheral stalk is formed by the delta and b chains.</text>
</comment>
<keyword evidence="5 15" id="KW-0138">CF(0)</keyword>
<dbReference type="InterPro" id="IPR050059">
    <property type="entry name" value="ATP_synthase_B_chain"/>
</dbReference>
<dbReference type="PANTHER" id="PTHR33445:SF1">
    <property type="entry name" value="ATP SYNTHASE SUBUNIT B"/>
    <property type="match status" value="1"/>
</dbReference>
<evidence type="ECO:0000256" key="2">
    <source>
        <dbReference type="ARBA" id="ARBA00005513"/>
    </source>
</evidence>
<proteinExistence type="inferred from homology"/>
<comment type="caution">
    <text evidence="18">The sequence shown here is derived from an EMBL/GenBank/DDBJ whole genome shotgun (WGS) entry which is preliminary data.</text>
</comment>
<dbReference type="GO" id="GO:0046933">
    <property type="term" value="F:proton-transporting ATP synthase activity, rotational mechanism"/>
    <property type="evidence" value="ECO:0007669"/>
    <property type="project" value="UniProtKB-UniRule"/>
</dbReference>
<keyword evidence="8 15" id="KW-1133">Transmembrane helix</keyword>
<comment type="function">
    <text evidence="12 15">F(1)F(0) ATP synthase produces ATP from ADP in the presence of a proton or sodium gradient. F-type ATPases consist of two structural domains, F(1) containing the extramembraneous catalytic core and F(0) containing the membrane proton channel, linked together by a central stalk and a peripheral stalk. During catalysis, ATP synthesis in the catalytic domain of F(1) is coupled via a rotary mechanism of the central stalk subunits to proton translocation.</text>
</comment>
<dbReference type="PANTHER" id="PTHR33445">
    <property type="entry name" value="ATP SYNTHASE SUBUNIT B', CHLOROPLASTIC"/>
    <property type="match status" value="1"/>
</dbReference>
<evidence type="ECO:0000256" key="5">
    <source>
        <dbReference type="ARBA" id="ARBA00022547"/>
    </source>
</evidence>
<sequence>MELFTPEFWVAVSFFLFMGLVVYFKTFHKLGQALDKRAAEIAAELEEAKLLREEAEEVLADYKRKQKEAQQEADDIVDLAKREAKSYADETSRSMQEQFERRTRLAEEKIARAEEQAIADVRNSAVDAAVGAARHLISEKLTPATADKLLNESIDSLKSKLN</sequence>
<dbReference type="EMBL" id="MASI01000004">
    <property type="protein sequence ID" value="ODA67247.1"/>
    <property type="molecule type" value="Genomic_DNA"/>
</dbReference>
<feature type="coiled-coil region" evidence="17">
    <location>
        <begin position="34"/>
        <end position="116"/>
    </location>
</feature>
<evidence type="ECO:0000256" key="15">
    <source>
        <dbReference type="HAMAP-Rule" id="MF_01398"/>
    </source>
</evidence>
<organism evidence="18 19">
    <name type="scientific">Methyloligella halotolerans</name>
    <dbReference type="NCBI Taxonomy" id="1177755"/>
    <lineage>
        <taxon>Bacteria</taxon>
        <taxon>Pseudomonadati</taxon>
        <taxon>Pseudomonadota</taxon>
        <taxon>Alphaproteobacteria</taxon>
        <taxon>Hyphomicrobiales</taxon>
        <taxon>Hyphomicrobiaceae</taxon>
        <taxon>Methyloligella</taxon>
    </lineage>
</organism>
<evidence type="ECO:0000256" key="9">
    <source>
        <dbReference type="ARBA" id="ARBA00023065"/>
    </source>
</evidence>
<dbReference type="InterPro" id="IPR002146">
    <property type="entry name" value="ATP_synth_b/b'su_bac/chlpt"/>
</dbReference>
<accession>A0A1E2RYE1</accession>
<keyword evidence="17" id="KW-0175">Coiled coil</keyword>
<evidence type="ECO:0000313" key="18">
    <source>
        <dbReference type="EMBL" id="ODA67247.1"/>
    </source>
</evidence>
<dbReference type="GO" id="GO:0005886">
    <property type="term" value="C:plasma membrane"/>
    <property type="evidence" value="ECO:0007669"/>
    <property type="project" value="UniProtKB-SubCell"/>
</dbReference>
<dbReference type="OrthoDB" id="8479836at2"/>
<gene>
    <name evidence="15" type="primary">atpF</name>
    <name evidence="18" type="ORF">A7A08_01994</name>
</gene>
<evidence type="ECO:0000256" key="8">
    <source>
        <dbReference type="ARBA" id="ARBA00022989"/>
    </source>
</evidence>